<evidence type="ECO:0000313" key="3">
    <source>
        <dbReference type="EMBL" id="CAF3662770.1"/>
    </source>
</evidence>
<feature type="transmembrane region" description="Helical" evidence="1">
    <location>
        <begin position="66"/>
        <end position="91"/>
    </location>
</feature>
<protein>
    <submittedName>
        <fullName evidence="3">Uncharacterized protein</fullName>
    </submittedName>
</protein>
<organism evidence="3 4">
    <name type="scientific">Didymodactylos carnosus</name>
    <dbReference type="NCBI Taxonomy" id="1234261"/>
    <lineage>
        <taxon>Eukaryota</taxon>
        <taxon>Metazoa</taxon>
        <taxon>Spiralia</taxon>
        <taxon>Gnathifera</taxon>
        <taxon>Rotifera</taxon>
        <taxon>Eurotatoria</taxon>
        <taxon>Bdelloidea</taxon>
        <taxon>Philodinida</taxon>
        <taxon>Philodinidae</taxon>
        <taxon>Didymodactylos</taxon>
    </lineage>
</organism>
<evidence type="ECO:0000256" key="1">
    <source>
        <dbReference type="SAM" id="Phobius"/>
    </source>
</evidence>
<gene>
    <name evidence="2" type="ORF">OVA965_LOCUS8510</name>
    <name evidence="3" type="ORF">TMI583_LOCUS8506</name>
</gene>
<keyword evidence="1" id="KW-1133">Transmembrane helix</keyword>
<evidence type="ECO:0000313" key="2">
    <source>
        <dbReference type="EMBL" id="CAF0878788.1"/>
    </source>
</evidence>
<sequence>MLVNNPVVVDYRHNYVRLAFIIGTLTLFIGHVAVNQMFEEGHNTLFPNATILAEHTVKNEAQPTRWVYTLLNAINTIWQFAWIIYTLTYLFRRSTTGYLYLEPSTLTPSFYVTYILGFLIQTVWLIFFHGYVNWAWLPYLASFVLLSVSLFILNNNLTLNRKIYETEGLNRDIWLLRFLTQNGVAFFACWAGVRFVLTLDVFLQRNLSFSIQNAGTVCLLIAFVIALGYFLGPNINAVYVEQCAYQFAPWIVFIVYFWGVVQHNWVPRQATRNNILAAIELIATLVMSIIAILLFVIRYSRSKIDRLV</sequence>
<feature type="transmembrane region" description="Helical" evidence="1">
    <location>
        <begin position="15"/>
        <end position="34"/>
    </location>
</feature>
<feature type="transmembrane region" description="Helical" evidence="1">
    <location>
        <begin position="174"/>
        <end position="197"/>
    </location>
</feature>
<name>A0A8S2HNH4_9BILA</name>
<dbReference type="PANTHER" id="PTHR33802:SF1">
    <property type="entry name" value="XK-RELATED PROTEIN"/>
    <property type="match status" value="1"/>
</dbReference>
<proteinExistence type="predicted"/>
<comment type="caution">
    <text evidence="3">The sequence shown here is derived from an EMBL/GenBank/DDBJ whole genome shotgun (WGS) entry which is preliminary data.</text>
</comment>
<evidence type="ECO:0000313" key="4">
    <source>
        <dbReference type="Proteomes" id="UP000682733"/>
    </source>
</evidence>
<feature type="transmembrane region" description="Helical" evidence="1">
    <location>
        <begin position="136"/>
        <end position="153"/>
    </location>
</feature>
<dbReference type="EMBL" id="CAJNOK010002882">
    <property type="protein sequence ID" value="CAF0878788.1"/>
    <property type="molecule type" value="Genomic_DNA"/>
</dbReference>
<dbReference type="Proteomes" id="UP000682733">
    <property type="component" value="Unassembled WGS sequence"/>
</dbReference>
<feature type="transmembrane region" description="Helical" evidence="1">
    <location>
        <begin position="275"/>
        <end position="297"/>
    </location>
</feature>
<feature type="transmembrane region" description="Helical" evidence="1">
    <location>
        <begin position="209"/>
        <end position="231"/>
    </location>
</feature>
<dbReference type="AlphaFoldDB" id="A0A8S2HNH4"/>
<dbReference type="EMBL" id="CAJOBA010002883">
    <property type="protein sequence ID" value="CAF3662770.1"/>
    <property type="molecule type" value="Genomic_DNA"/>
</dbReference>
<dbReference type="Proteomes" id="UP000677228">
    <property type="component" value="Unassembled WGS sequence"/>
</dbReference>
<feature type="transmembrane region" description="Helical" evidence="1">
    <location>
        <begin position="111"/>
        <end position="130"/>
    </location>
</feature>
<keyword evidence="1" id="KW-0812">Transmembrane</keyword>
<dbReference type="PANTHER" id="PTHR33802">
    <property type="entry name" value="SI:CH211-161H7.5-RELATED"/>
    <property type="match status" value="1"/>
</dbReference>
<reference evidence="3" key="1">
    <citation type="submission" date="2021-02" db="EMBL/GenBank/DDBJ databases">
        <authorList>
            <person name="Nowell W R."/>
        </authorList>
    </citation>
    <scope>NUCLEOTIDE SEQUENCE</scope>
</reference>
<feature type="transmembrane region" description="Helical" evidence="1">
    <location>
        <begin position="243"/>
        <end position="263"/>
    </location>
</feature>
<accession>A0A8S2HNH4</accession>
<keyword evidence="1" id="KW-0472">Membrane</keyword>